<organism evidence="2 3">
    <name type="scientific">Paraliobacillus ryukyuensis</name>
    <dbReference type="NCBI Taxonomy" id="200904"/>
    <lineage>
        <taxon>Bacteria</taxon>
        <taxon>Bacillati</taxon>
        <taxon>Bacillota</taxon>
        <taxon>Bacilli</taxon>
        <taxon>Bacillales</taxon>
        <taxon>Bacillaceae</taxon>
        <taxon>Paraliobacillus</taxon>
    </lineage>
</organism>
<name>A0A366E6R5_9BACI</name>
<evidence type="ECO:0000256" key="1">
    <source>
        <dbReference type="SAM" id="MobiDB-lite"/>
    </source>
</evidence>
<feature type="compositionally biased region" description="Basic and acidic residues" evidence="1">
    <location>
        <begin position="26"/>
        <end position="51"/>
    </location>
</feature>
<evidence type="ECO:0000313" key="2">
    <source>
        <dbReference type="EMBL" id="RBO97108.1"/>
    </source>
</evidence>
<dbReference type="STRING" id="200904.GCA_900168775_01075"/>
<protein>
    <submittedName>
        <fullName evidence="2">Uncharacterized protein</fullName>
    </submittedName>
</protein>
<keyword evidence="3" id="KW-1185">Reference proteome</keyword>
<accession>A0A366E6R5</accession>
<dbReference type="AlphaFoldDB" id="A0A366E6R5"/>
<dbReference type="RefSeq" id="WP_170126202.1">
    <property type="nucleotide sequence ID" value="NZ_BAABQN010000007.1"/>
</dbReference>
<gene>
    <name evidence="2" type="ORF">DES48_10724</name>
</gene>
<feature type="compositionally biased region" description="Basic and acidic residues" evidence="1">
    <location>
        <begin position="1"/>
        <end position="11"/>
    </location>
</feature>
<sequence length="51" mass="6136">MTKKNNEDKKPIKSKQLSKITQYKGKTREEKRHEAMLNKIKKLEKDTKSYL</sequence>
<dbReference type="Proteomes" id="UP000252254">
    <property type="component" value="Unassembled WGS sequence"/>
</dbReference>
<feature type="region of interest" description="Disordered" evidence="1">
    <location>
        <begin position="1"/>
        <end position="51"/>
    </location>
</feature>
<reference evidence="2 3" key="1">
    <citation type="submission" date="2018-06" db="EMBL/GenBank/DDBJ databases">
        <title>Genomic Encyclopedia of Type Strains, Phase IV (KMG-IV): sequencing the most valuable type-strain genomes for metagenomic binning, comparative biology and taxonomic classification.</title>
        <authorList>
            <person name="Goeker M."/>
        </authorList>
    </citation>
    <scope>NUCLEOTIDE SEQUENCE [LARGE SCALE GENOMIC DNA]</scope>
    <source>
        <strain evidence="2 3">DSM 15140</strain>
    </source>
</reference>
<comment type="caution">
    <text evidence="2">The sequence shown here is derived from an EMBL/GenBank/DDBJ whole genome shotgun (WGS) entry which is preliminary data.</text>
</comment>
<dbReference type="EMBL" id="QNRI01000007">
    <property type="protein sequence ID" value="RBO97108.1"/>
    <property type="molecule type" value="Genomic_DNA"/>
</dbReference>
<proteinExistence type="predicted"/>
<evidence type="ECO:0000313" key="3">
    <source>
        <dbReference type="Proteomes" id="UP000252254"/>
    </source>
</evidence>